<reference evidence="2 3" key="1">
    <citation type="submission" date="2024-09" db="EMBL/GenBank/DDBJ databases">
        <title>The Natural Products Discovery Center: Release of the First 8490 Sequenced Strains for Exploring Actinobacteria Biosynthetic Diversity.</title>
        <authorList>
            <person name="Kalkreuter E."/>
            <person name="Kautsar S.A."/>
            <person name="Yang D."/>
            <person name="Bader C.D."/>
            <person name="Teijaro C.N."/>
            <person name="Fluegel L."/>
            <person name="Davis C.M."/>
            <person name="Simpson J.R."/>
            <person name="Lauterbach L."/>
            <person name="Steele A.D."/>
            <person name="Gui C."/>
            <person name="Meng S."/>
            <person name="Li G."/>
            <person name="Viehrig K."/>
            <person name="Ye F."/>
            <person name="Su P."/>
            <person name="Kiefer A.F."/>
            <person name="Nichols A."/>
            <person name="Cepeda A.J."/>
            <person name="Yan W."/>
            <person name="Fan B."/>
            <person name="Jiang Y."/>
            <person name="Adhikari A."/>
            <person name="Zheng C.-J."/>
            <person name="Schuster L."/>
            <person name="Cowan T.M."/>
            <person name="Smanski M.J."/>
            <person name="Chevrette M.G."/>
            <person name="De Carvalho L.P.S."/>
            <person name="Shen B."/>
        </authorList>
    </citation>
    <scope>NUCLEOTIDE SEQUENCE [LARGE SCALE GENOMIC DNA]</scope>
    <source>
        <strain evidence="2 3">NPDC060353</strain>
    </source>
</reference>
<organism evidence="2 3">
    <name type="scientific">Prauserella salsuginis</name>
    <dbReference type="NCBI Taxonomy" id="387889"/>
    <lineage>
        <taxon>Bacteria</taxon>
        <taxon>Bacillati</taxon>
        <taxon>Actinomycetota</taxon>
        <taxon>Actinomycetes</taxon>
        <taxon>Pseudonocardiales</taxon>
        <taxon>Pseudonocardiaceae</taxon>
        <taxon>Prauserella</taxon>
        <taxon>Prauserella salsuginis group</taxon>
    </lineage>
</organism>
<proteinExistence type="predicted"/>
<protein>
    <recommendedName>
        <fullName evidence="4">DUF4209 domain-containing protein</fullName>
    </recommendedName>
</protein>
<dbReference type="RefSeq" id="WP_258937512.1">
    <property type="nucleotide sequence ID" value="NZ_JANBBF010000012.1"/>
</dbReference>
<keyword evidence="3" id="KW-1185">Reference proteome</keyword>
<evidence type="ECO:0000256" key="1">
    <source>
        <dbReference type="SAM" id="MobiDB-lite"/>
    </source>
</evidence>
<comment type="caution">
    <text evidence="2">The sequence shown here is derived from an EMBL/GenBank/DDBJ whole genome shotgun (WGS) entry which is preliminary data.</text>
</comment>
<sequence>MRSHFTDTDYQLRWPRWLFVQEASSLLNRRQLHDWDDRCELLLEDAFVGDASSGPRSEFRDLADEPTADTWSPSYRDSNKLNNKHRFLRDLLQNAEHLHEGPQHRRAYWSQRQHGTPARLARQSATIRQFVALIQELDDRGYFEKSFEKDCVDAPATTDPSAVIEHEIGAPGVWPLQSENLATDLDLFCDVVEVLHDLVARPSRRHLHNYAGCGWHHSHFSIESGRAVYRWRVNQLLDRSDIGLRLAEDGDDIGRMVTAPGDERSELLQAMSSSESEVGDQLRHAISTFRARDADRHTKRSAVVVLCQILEERRQFIKQQLIAKDEQALFQIANNFNLRHQNANQQSSYDEAFLDWLFWWYLATIELTDRITARNAASPSEPGS</sequence>
<feature type="region of interest" description="Disordered" evidence="1">
    <location>
        <begin position="52"/>
        <end position="76"/>
    </location>
</feature>
<accession>A0ABW6GBN0</accession>
<dbReference type="Proteomes" id="UP001598673">
    <property type="component" value="Unassembled WGS sequence"/>
</dbReference>
<evidence type="ECO:0008006" key="4">
    <source>
        <dbReference type="Google" id="ProtNLM"/>
    </source>
</evidence>
<dbReference type="EMBL" id="JBHXCV010000025">
    <property type="protein sequence ID" value="MFD6796602.1"/>
    <property type="molecule type" value="Genomic_DNA"/>
</dbReference>
<name>A0ABW6GBN0_9PSEU</name>
<evidence type="ECO:0000313" key="2">
    <source>
        <dbReference type="EMBL" id="MFD6796602.1"/>
    </source>
</evidence>
<evidence type="ECO:0000313" key="3">
    <source>
        <dbReference type="Proteomes" id="UP001598673"/>
    </source>
</evidence>
<gene>
    <name evidence="2" type="ORF">ACFWGY_25020</name>
</gene>